<dbReference type="AlphaFoldDB" id="A0A150MBE8"/>
<sequence>MVKREAKNKQKSEKEKTASHKISKIPLLPMIDFCQGAYRLAAIVLYFLMGFTGYDLNAAIHRKKMVACVPA</sequence>
<accession>A0A150MBE8</accession>
<protein>
    <submittedName>
        <fullName evidence="2">Uncharacterized protein</fullName>
    </submittedName>
</protein>
<keyword evidence="1" id="KW-1133">Transmembrane helix</keyword>
<evidence type="ECO:0000256" key="1">
    <source>
        <dbReference type="SAM" id="Phobius"/>
    </source>
</evidence>
<evidence type="ECO:0000313" key="2">
    <source>
        <dbReference type="EMBL" id="KYD21880.1"/>
    </source>
</evidence>
<gene>
    <name evidence="2" type="ORF">B4110_0207</name>
</gene>
<dbReference type="EMBL" id="LQYW01000187">
    <property type="protein sequence ID" value="KYD21880.1"/>
    <property type="molecule type" value="Genomic_DNA"/>
</dbReference>
<keyword evidence="1" id="KW-0472">Membrane</keyword>
<dbReference type="Proteomes" id="UP000075324">
    <property type="component" value="Unassembled WGS sequence"/>
</dbReference>
<organism evidence="2 3">
    <name type="scientific">Parageobacillus toebii</name>
    <dbReference type="NCBI Taxonomy" id="153151"/>
    <lineage>
        <taxon>Bacteria</taxon>
        <taxon>Bacillati</taxon>
        <taxon>Bacillota</taxon>
        <taxon>Bacilli</taxon>
        <taxon>Bacillales</taxon>
        <taxon>Anoxybacillaceae</taxon>
        <taxon>Parageobacillus</taxon>
    </lineage>
</organism>
<proteinExistence type="predicted"/>
<reference evidence="2 3" key="1">
    <citation type="submission" date="2016-01" db="EMBL/GenBank/DDBJ databases">
        <title>Draft Genome Sequences of Seven Thermophilic Sporeformers Isolated from Foods.</title>
        <authorList>
            <person name="Berendsen E.M."/>
            <person name="Wells-Bennik M.H."/>
            <person name="Krawcyk A.O."/>
            <person name="De Jong A."/>
            <person name="Holsappel S."/>
            <person name="Eijlander R.T."/>
            <person name="Kuipers O.P."/>
        </authorList>
    </citation>
    <scope>NUCLEOTIDE SEQUENCE [LARGE SCALE GENOMIC DNA]</scope>
    <source>
        <strain evidence="2 3">B4110</strain>
    </source>
</reference>
<evidence type="ECO:0000313" key="3">
    <source>
        <dbReference type="Proteomes" id="UP000075324"/>
    </source>
</evidence>
<keyword evidence="1" id="KW-0812">Transmembrane</keyword>
<comment type="caution">
    <text evidence="2">The sequence shown here is derived from an EMBL/GenBank/DDBJ whole genome shotgun (WGS) entry which is preliminary data.</text>
</comment>
<feature type="transmembrane region" description="Helical" evidence="1">
    <location>
        <begin position="36"/>
        <end position="56"/>
    </location>
</feature>
<name>A0A150MBE8_9BACL</name>